<dbReference type="AlphaFoldDB" id="A0A6A5KSD9"/>
<feature type="transmembrane region" description="Helical" evidence="1">
    <location>
        <begin position="434"/>
        <end position="456"/>
    </location>
</feature>
<dbReference type="EMBL" id="ML975263">
    <property type="protein sequence ID" value="KAF1837364.1"/>
    <property type="molecule type" value="Genomic_DNA"/>
</dbReference>
<evidence type="ECO:0000256" key="1">
    <source>
        <dbReference type="SAM" id="Phobius"/>
    </source>
</evidence>
<sequence>MTSRFQYVSGQPRKDRIVRGRRIDWHYWPDTNSQQHFAEQALDLDETSRPDVEDDSLIPWGLAQASETKGGGTSIDVLCGEGSRFDWQHDINDDELERIMQPPLENGKDRSIRMCFINTLNATKGWLPGNFDIRAQTIRILLKAGLSKVIMANMYSKQCYWAKMGNQRFLHYDADNNLTKLEISYQYRVGWDTVVSFNQFVRTRTQSTYFCVNFPACAMARLENIVKRKPGLLYRDLLIDSLVADDSLKQWQFEIGSRRDLLQTNEKQYDDQAIDFKQATIQLHRTARHWLTLGQDSQDFYAQLGFLRESYVVYKKAVGTLTAPWGFSSVDMCESFDMLLSQCDTLIRWTNIYHDRTSLRINLLFHLANQRESRTNTQIATSTAEVARQTQRDSASMITMATVTMVFLPGTFISTVLSTTFFDYGDDGLHVSARWWVLLATTVPLTVLVVGVWLAWRYARLRRLQAEAKAPVTVGGL</sequence>
<dbReference type="OrthoDB" id="5427271at2759"/>
<proteinExistence type="predicted"/>
<dbReference type="Proteomes" id="UP000800040">
    <property type="component" value="Unassembled WGS sequence"/>
</dbReference>
<keyword evidence="3" id="KW-1185">Reference proteome</keyword>
<keyword evidence="1" id="KW-1133">Transmembrane helix</keyword>
<evidence type="ECO:0000313" key="3">
    <source>
        <dbReference type="Proteomes" id="UP000800040"/>
    </source>
</evidence>
<keyword evidence="1" id="KW-0472">Membrane</keyword>
<name>A0A6A5KSD9_9PLEO</name>
<dbReference type="Gene3D" id="1.20.58.340">
    <property type="entry name" value="Magnesium transport protein CorA, transmembrane region"/>
    <property type="match status" value="1"/>
</dbReference>
<evidence type="ECO:0000313" key="2">
    <source>
        <dbReference type="EMBL" id="KAF1837364.1"/>
    </source>
</evidence>
<gene>
    <name evidence="2" type="ORF">BDW02DRAFT_491758</name>
</gene>
<feature type="transmembrane region" description="Helical" evidence="1">
    <location>
        <begin position="398"/>
        <end position="422"/>
    </location>
</feature>
<keyword evidence="1" id="KW-0812">Transmembrane</keyword>
<reference evidence="2" key="1">
    <citation type="submission" date="2020-01" db="EMBL/GenBank/DDBJ databases">
        <authorList>
            <consortium name="DOE Joint Genome Institute"/>
            <person name="Haridas S."/>
            <person name="Albert R."/>
            <person name="Binder M."/>
            <person name="Bloem J."/>
            <person name="Labutti K."/>
            <person name="Salamov A."/>
            <person name="Andreopoulos B."/>
            <person name="Baker S.E."/>
            <person name="Barry K."/>
            <person name="Bills G."/>
            <person name="Bluhm B.H."/>
            <person name="Cannon C."/>
            <person name="Castanera R."/>
            <person name="Culley D.E."/>
            <person name="Daum C."/>
            <person name="Ezra D."/>
            <person name="Gonzalez J.B."/>
            <person name="Henrissat B."/>
            <person name="Kuo A."/>
            <person name="Liang C."/>
            <person name="Lipzen A."/>
            <person name="Lutzoni F."/>
            <person name="Magnuson J."/>
            <person name="Mondo S."/>
            <person name="Nolan M."/>
            <person name="Ohm R."/>
            <person name="Pangilinan J."/>
            <person name="Park H.-J."/>
            <person name="Ramirez L."/>
            <person name="Alfaro M."/>
            <person name="Sun H."/>
            <person name="Tritt A."/>
            <person name="Yoshinaga Y."/>
            <person name="Zwiers L.-H."/>
            <person name="Turgeon B.G."/>
            <person name="Goodwin S.B."/>
            <person name="Spatafora J.W."/>
            <person name="Crous P.W."/>
            <person name="Grigoriev I.V."/>
        </authorList>
    </citation>
    <scope>NUCLEOTIDE SEQUENCE</scope>
    <source>
        <strain evidence="2">P77</strain>
    </source>
</reference>
<protein>
    <recommendedName>
        <fullName evidence="4">Cora-domain-containing protein</fullName>
    </recommendedName>
</protein>
<evidence type="ECO:0008006" key="4">
    <source>
        <dbReference type="Google" id="ProtNLM"/>
    </source>
</evidence>
<accession>A0A6A5KSD9</accession>
<organism evidence="2 3">
    <name type="scientific">Decorospora gaudefroyi</name>
    <dbReference type="NCBI Taxonomy" id="184978"/>
    <lineage>
        <taxon>Eukaryota</taxon>
        <taxon>Fungi</taxon>
        <taxon>Dikarya</taxon>
        <taxon>Ascomycota</taxon>
        <taxon>Pezizomycotina</taxon>
        <taxon>Dothideomycetes</taxon>
        <taxon>Pleosporomycetidae</taxon>
        <taxon>Pleosporales</taxon>
        <taxon>Pleosporineae</taxon>
        <taxon>Pleosporaceae</taxon>
        <taxon>Decorospora</taxon>
    </lineage>
</organism>